<dbReference type="PANTHER" id="PTHR34135:SF2">
    <property type="entry name" value="LYSOZYME"/>
    <property type="match status" value="1"/>
</dbReference>
<keyword evidence="3" id="KW-0378">Hydrolase</keyword>
<dbReference type="GO" id="GO:0009253">
    <property type="term" value="P:peptidoglycan catabolic process"/>
    <property type="evidence" value="ECO:0007669"/>
    <property type="project" value="InterPro"/>
</dbReference>
<dbReference type="Pfam" id="PF01473">
    <property type="entry name" value="Choline_bind_1"/>
    <property type="match status" value="2"/>
</dbReference>
<dbReference type="InterPro" id="IPR018077">
    <property type="entry name" value="Glyco_hydro_fam25_subgr"/>
</dbReference>
<reference evidence="5" key="2">
    <citation type="submission" date="2021-04" db="EMBL/GenBank/DDBJ databases">
        <authorList>
            <person name="Gilroy R."/>
        </authorList>
    </citation>
    <scope>NUCLEOTIDE SEQUENCE</scope>
    <source>
        <strain evidence="5">USAMLcec2-132</strain>
    </source>
</reference>
<dbReference type="GO" id="GO:0003796">
    <property type="term" value="F:lysozyme activity"/>
    <property type="evidence" value="ECO:0007669"/>
    <property type="project" value="InterPro"/>
</dbReference>
<dbReference type="AlphaFoldDB" id="A0A9D2NGV5"/>
<evidence type="ECO:0000313" key="5">
    <source>
        <dbReference type="EMBL" id="HJC24948.1"/>
    </source>
</evidence>
<comment type="caution">
    <text evidence="5">The sequence shown here is derived from an EMBL/GenBank/DDBJ whole genome shotgun (WGS) entry which is preliminary data.</text>
</comment>
<accession>A0A9D2NGV5</accession>
<keyword evidence="4" id="KW-0326">Glycosidase</keyword>
<dbReference type="Gene3D" id="2.10.270.10">
    <property type="entry name" value="Cholin Binding"/>
    <property type="match status" value="2"/>
</dbReference>
<dbReference type="PROSITE" id="PS51904">
    <property type="entry name" value="GLYCOSYL_HYDROL_F25_2"/>
    <property type="match status" value="1"/>
</dbReference>
<dbReference type="SUPFAM" id="SSF69360">
    <property type="entry name" value="Cell wall binding repeat"/>
    <property type="match status" value="1"/>
</dbReference>
<keyword evidence="2" id="KW-0677">Repeat</keyword>
<dbReference type="GO" id="GO:0016998">
    <property type="term" value="P:cell wall macromolecule catabolic process"/>
    <property type="evidence" value="ECO:0007669"/>
    <property type="project" value="InterPro"/>
</dbReference>
<dbReference type="CDD" id="cd06414">
    <property type="entry name" value="GH25_LytC-like"/>
    <property type="match status" value="1"/>
</dbReference>
<dbReference type="PANTHER" id="PTHR34135">
    <property type="entry name" value="LYSOZYME"/>
    <property type="match status" value="1"/>
</dbReference>
<reference evidence="5" key="1">
    <citation type="journal article" date="2021" name="PeerJ">
        <title>Extensive microbial diversity within the chicken gut microbiome revealed by metagenomics and culture.</title>
        <authorList>
            <person name="Gilroy R."/>
            <person name="Ravi A."/>
            <person name="Getino M."/>
            <person name="Pursley I."/>
            <person name="Horton D.L."/>
            <person name="Alikhan N.F."/>
            <person name="Baker D."/>
            <person name="Gharbi K."/>
            <person name="Hall N."/>
            <person name="Watson M."/>
            <person name="Adriaenssens E.M."/>
            <person name="Foster-Nyarko E."/>
            <person name="Jarju S."/>
            <person name="Secka A."/>
            <person name="Antonio M."/>
            <person name="Oren A."/>
            <person name="Chaudhuri R.R."/>
            <person name="La Ragione R."/>
            <person name="Hildebrand F."/>
            <person name="Pallen M.J."/>
        </authorList>
    </citation>
    <scope>NUCLEOTIDE SEQUENCE</scope>
    <source>
        <strain evidence="5">USAMLcec2-132</strain>
    </source>
</reference>
<evidence type="ECO:0000313" key="6">
    <source>
        <dbReference type="Proteomes" id="UP000823891"/>
    </source>
</evidence>
<evidence type="ECO:0000256" key="1">
    <source>
        <dbReference type="ARBA" id="ARBA00010646"/>
    </source>
</evidence>
<name>A0A9D2NGV5_9FIRM</name>
<comment type="similarity">
    <text evidence="1">Belongs to the glycosyl hydrolase 25 family.</text>
</comment>
<dbReference type="Gene3D" id="3.20.20.80">
    <property type="entry name" value="Glycosidases"/>
    <property type="match status" value="1"/>
</dbReference>
<dbReference type="InterPro" id="IPR017853">
    <property type="entry name" value="GH"/>
</dbReference>
<evidence type="ECO:0000256" key="3">
    <source>
        <dbReference type="ARBA" id="ARBA00022801"/>
    </source>
</evidence>
<dbReference type="Pfam" id="PF01183">
    <property type="entry name" value="Glyco_hydro_25"/>
    <property type="match status" value="1"/>
</dbReference>
<organism evidence="5 6">
    <name type="scientific">Candidatus Eisenbergiella merdavium</name>
    <dbReference type="NCBI Taxonomy" id="2838551"/>
    <lineage>
        <taxon>Bacteria</taxon>
        <taxon>Bacillati</taxon>
        <taxon>Bacillota</taxon>
        <taxon>Clostridia</taxon>
        <taxon>Lachnospirales</taxon>
        <taxon>Lachnospiraceae</taxon>
        <taxon>Eisenbergiella</taxon>
    </lineage>
</organism>
<dbReference type="EMBL" id="DWWS01000050">
    <property type="protein sequence ID" value="HJC24948.1"/>
    <property type="molecule type" value="Genomic_DNA"/>
</dbReference>
<evidence type="ECO:0000256" key="2">
    <source>
        <dbReference type="ARBA" id="ARBA00022737"/>
    </source>
</evidence>
<evidence type="ECO:0000256" key="4">
    <source>
        <dbReference type="ARBA" id="ARBA00023295"/>
    </source>
</evidence>
<proteinExistence type="inferred from homology"/>
<dbReference type="InterPro" id="IPR018337">
    <property type="entry name" value="Cell_wall/Cho-bd_repeat"/>
</dbReference>
<dbReference type="InterPro" id="IPR002053">
    <property type="entry name" value="Glyco_hydro_25"/>
</dbReference>
<dbReference type="Pfam" id="PF19127">
    <property type="entry name" value="Choline_bind_3"/>
    <property type="match status" value="1"/>
</dbReference>
<dbReference type="SUPFAM" id="SSF51445">
    <property type="entry name" value="(Trans)glycosidases"/>
    <property type="match status" value="1"/>
</dbReference>
<dbReference type="GO" id="GO:0016052">
    <property type="term" value="P:carbohydrate catabolic process"/>
    <property type="evidence" value="ECO:0007669"/>
    <property type="project" value="TreeGrafter"/>
</dbReference>
<dbReference type="SMART" id="SM00641">
    <property type="entry name" value="Glyco_25"/>
    <property type="match status" value="1"/>
</dbReference>
<dbReference type="Proteomes" id="UP000823891">
    <property type="component" value="Unassembled WGS sequence"/>
</dbReference>
<gene>
    <name evidence="5" type="ORF">H9761_14800</name>
</gene>
<protein>
    <submittedName>
        <fullName evidence="5">Uncharacterized protein</fullName>
    </submittedName>
</protein>
<sequence length="423" mass="45564">MGRNWKMRMTGLVLAALVGIGTLLGAGVDAKAAGAIARGVDVSMYQEAINWSAVAADGYSFAFIRVGSAKSGLDPYFAQNMVGAAAAGLKTGVYLYSYATTMEAAMAEAQFTLAAIAPFTVNMPVVFDIEDAVHKSLSTQELVSLVVAFCSVIESAGYYPMVYSNKNMLTTQIGVVPYDVWVAQYADVCEYPNPAFWQFTSSGSVSGINGRADLNYQFKDYSNIIIANGFTTRNGNTYFYNNYKMQRGWVDYEGNRYFMNADGSMFKNGWLTDGVNTWYMDTSDGHMLRDLVTIAGKNYYFDANGLMQIGLVNIGGQTYLFGADGSMQYGFYTDAQGLRYFQEDGSMAVNKTLELGGKTYVFDANGIGTEYVPPVLDLTGVDPSTWVLDPATGNMIDSATGLPVDPAVAAAVIAQAQAAAAAQ</sequence>